<evidence type="ECO:0000313" key="3">
    <source>
        <dbReference type="EMBL" id="SNB71771.1"/>
    </source>
</evidence>
<dbReference type="OrthoDB" id="150880at2"/>
<keyword evidence="4" id="KW-1185">Reference proteome</keyword>
<dbReference type="Pfam" id="PF14353">
    <property type="entry name" value="CpXC"/>
    <property type="match status" value="1"/>
</dbReference>
<dbReference type="Proteomes" id="UP000197025">
    <property type="component" value="Unassembled WGS sequence"/>
</dbReference>
<protein>
    <submittedName>
        <fullName evidence="3">CpXC protein</fullName>
    </submittedName>
</protein>
<name>A0A212RHN2_9CHLR</name>
<evidence type="ECO:0000256" key="1">
    <source>
        <dbReference type="SAM" id="Coils"/>
    </source>
</evidence>
<evidence type="ECO:0000313" key="4">
    <source>
        <dbReference type="Proteomes" id="UP000197025"/>
    </source>
</evidence>
<dbReference type="InterPro" id="IPR025682">
    <property type="entry name" value="CpXC_dom"/>
</dbReference>
<feature type="domain" description="CpXC" evidence="2">
    <location>
        <begin position="10"/>
        <end position="137"/>
    </location>
</feature>
<sequence length="456" mass="52486">MPFSPTPMTIRCPFCGQPVQVQVRQIIDVSEEPSLKRLLLAGRLNAFVCPRCGNRVSFAAPFLYHDPEKELAFVFIPIQANLKETDRQRIVGQLVEAVLRQLPREKRKAYLLQPKEFFTIPSMLEAILRADGYTDEDLKAMEERTLLLHRLLNARRIEDAEEIIRENAEKMNGEFFRLFQEALAAVQEEGSAEEFARLMAIRDRLLELTPYGQTVRARTQVVEKFTRAPSAETLLEALLEAPDAATRQTLVALGRPFLDYRFFQNLTRRIEEAEQAGRAEEAERLIALRREILEAREAVDQEIQRVYEERARLIRELLSAPSERELQERLVQHLAQLDDIFFDVLQMNIQAALQEGDTRLAQALDLLGRIAMAVLQQTLPPELRLLNALLNTPSEEGRRRLLERNRRLLTPEWLQWLQQMEARMREEGRAEVAEQIAAIRALAEQVAATPAILRPS</sequence>
<accession>A0A212RHN2</accession>
<keyword evidence="1" id="KW-0175">Coiled coil</keyword>
<proteinExistence type="predicted"/>
<organism evidence="3 4">
    <name type="scientific">Thermoflexus hugenholtzii JAD2</name>
    <dbReference type="NCBI Taxonomy" id="877466"/>
    <lineage>
        <taxon>Bacteria</taxon>
        <taxon>Bacillati</taxon>
        <taxon>Chloroflexota</taxon>
        <taxon>Thermoflexia</taxon>
        <taxon>Thermoflexales</taxon>
        <taxon>Thermoflexaceae</taxon>
        <taxon>Thermoflexus</taxon>
    </lineage>
</organism>
<reference evidence="4" key="1">
    <citation type="submission" date="2017-06" db="EMBL/GenBank/DDBJ databases">
        <authorList>
            <person name="Varghese N."/>
            <person name="Submissions S."/>
        </authorList>
    </citation>
    <scope>NUCLEOTIDE SEQUENCE [LARGE SCALE GENOMIC DNA]</scope>
    <source>
        <strain evidence="4">JAD2</strain>
    </source>
</reference>
<dbReference type="AlphaFoldDB" id="A0A212RHN2"/>
<dbReference type="RefSeq" id="WP_088572015.1">
    <property type="nucleotide sequence ID" value="NZ_FYEK01000054.1"/>
</dbReference>
<gene>
    <name evidence="3" type="ORF">SAMN02746019_00015000</name>
</gene>
<dbReference type="EMBL" id="FYEK01000054">
    <property type="protein sequence ID" value="SNB71771.1"/>
    <property type="molecule type" value="Genomic_DNA"/>
</dbReference>
<feature type="coiled-coil region" evidence="1">
    <location>
        <begin position="263"/>
        <end position="316"/>
    </location>
</feature>
<dbReference type="InParanoid" id="A0A212RHN2"/>
<evidence type="ECO:0000259" key="2">
    <source>
        <dbReference type="Pfam" id="PF14353"/>
    </source>
</evidence>